<comment type="similarity">
    <text evidence="5">Belongs to the ropporin family.</text>
</comment>
<evidence type="ECO:0000256" key="6">
    <source>
        <dbReference type="SAM" id="MobiDB-lite"/>
    </source>
</evidence>
<protein>
    <recommendedName>
        <fullName evidence="9">RIIa domain-containing protein</fullName>
    </recommendedName>
</protein>
<accession>A0A1D1V2E4</accession>
<evidence type="ECO:0000313" key="8">
    <source>
        <dbReference type="Proteomes" id="UP000186922"/>
    </source>
</evidence>
<dbReference type="Gene3D" id="1.20.890.10">
    <property type="entry name" value="cAMP-dependent protein kinase regulatory subunit, dimerization-anchoring domain"/>
    <property type="match status" value="1"/>
</dbReference>
<comment type="subcellular location">
    <subcellularLocation>
        <location evidence="1">Cell projection</location>
        <location evidence="1">Cilium</location>
        <location evidence="1">Flagellum</location>
    </subcellularLocation>
</comment>
<sequence length="257" mass="29294">MDEKNLRKLDEPFYTAEQIIVPPELPEILKQFTKAAIKTQPPDLLEWSASYFRARATGQKLPVKDRLEMIPDDYDDLTLGLLKILHRELGHNNVADLAEIKEHWVGLGLSPDKFDELVQFGQLPGTAEWNRFIAVACTKLADHVEDIFSHYCMVLTNEPEGNNASVPLTLFREAYEYVADLIFHVDRKIQETFIVYMAEVADRQDGMVSPADFNYRECPTMHLPRGFPPVDEDMGQQRGDTTTETDTDKTSGTYSIP</sequence>
<dbReference type="InterPro" id="IPR047844">
    <property type="entry name" value="ROP_DD"/>
</dbReference>
<dbReference type="PANTHER" id="PTHR14952:SF9">
    <property type="entry name" value="EF-HAND DOMAIN-CONTAINING PROTEIN"/>
    <property type="match status" value="1"/>
</dbReference>
<feature type="region of interest" description="Disordered" evidence="6">
    <location>
        <begin position="227"/>
        <end position="257"/>
    </location>
</feature>
<evidence type="ECO:0008006" key="9">
    <source>
        <dbReference type="Google" id="ProtNLM"/>
    </source>
</evidence>
<dbReference type="OrthoDB" id="10067602at2759"/>
<evidence type="ECO:0000256" key="4">
    <source>
        <dbReference type="ARBA" id="ARBA00023273"/>
    </source>
</evidence>
<evidence type="ECO:0000256" key="2">
    <source>
        <dbReference type="ARBA" id="ARBA00022846"/>
    </source>
</evidence>
<feature type="compositionally biased region" description="Low complexity" evidence="6">
    <location>
        <begin position="240"/>
        <end position="257"/>
    </location>
</feature>
<name>A0A1D1V2E4_RAMVA</name>
<keyword evidence="4" id="KW-0966">Cell projection</keyword>
<keyword evidence="3" id="KW-0969">Cilium</keyword>
<dbReference type="FunFam" id="1.20.890.10:FF:000004">
    <property type="entry name" value="ropporin-1-like protein isoform X2"/>
    <property type="match status" value="1"/>
</dbReference>
<keyword evidence="2" id="KW-0282">Flagellum</keyword>
<reference evidence="7 8" key="1">
    <citation type="journal article" date="2016" name="Nat. Commun.">
        <title>Extremotolerant tardigrade genome and improved radiotolerance of human cultured cells by tardigrade-unique protein.</title>
        <authorList>
            <person name="Hashimoto T."/>
            <person name="Horikawa D.D."/>
            <person name="Saito Y."/>
            <person name="Kuwahara H."/>
            <person name="Kozuka-Hata H."/>
            <person name="Shin-I T."/>
            <person name="Minakuchi Y."/>
            <person name="Ohishi K."/>
            <person name="Motoyama A."/>
            <person name="Aizu T."/>
            <person name="Enomoto A."/>
            <person name="Kondo K."/>
            <person name="Tanaka S."/>
            <person name="Hara Y."/>
            <person name="Koshikawa S."/>
            <person name="Sagara H."/>
            <person name="Miura T."/>
            <person name="Yokobori S."/>
            <person name="Miyagawa K."/>
            <person name="Suzuki Y."/>
            <person name="Kubo T."/>
            <person name="Oyama M."/>
            <person name="Kohara Y."/>
            <person name="Fujiyama A."/>
            <person name="Arakawa K."/>
            <person name="Katayama T."/>
            <person name="Toyoda A."/>
            <person name="Kunieda T."/>
        </authorList>
    </citation>
    <scope>NUCLEOTIDE SEQUENCE [LARGE SCALE GENOMIC DNA]</scope>
    <source>
        <strain evidence="7 8">YOKOZUNA-1</strain>
    </source>
</reference>
<keyword evidence="8" id="KW-1185">Reference proteome</keyword>
<dbReference type="CDD" id="cd23019">
    <property type="entry name" value="DD_ROP"/>
    <property type="match status" value="1"/>
</dbReference>
<dbReference type="Proteomes" id="UP000186922">
    <property type="component" value="Unassembled WGS sequence"/>
</dbReference>
<dbReference type="PANTHER" id="PTHR14952">
    <property type="entry name" value="ROPPORIN-1-LIKE PROTEIN"/>
    <property type="match status" value="1"/>
</dbReference>
<evidence type="ECO:0000256" key="1">
    <source>
        <dbReference type="ARBA" id="ARBA00004230"/>
    </source>
</evidence>
<organism evidence="7 8">
    <name type="scientific">Ramazzottius varieornatus</name>
    <name type="common">Water bear</name>
    <name type="synonym">Tardigrade</name>
    <dbReference type="NCBI Taxonomy" id="947166"/>
    <lineage>
        <taxon>Eukaryota</taxon>
        <taxon>Metazoa</taxon>
        <taxon>Ecdysozoa</taxon>
        <taxon>Tardigrada</taxon>
        <taxon>Eutardigrada</taxon>
        <taxon>Parachela</taxon>
        <taxon>Hypsibioidea</taxon>
        <taxon>Ramazzottiidae</taxon>
        <taxon>Ramazzottius</taxon>
    </lineage>
</organism>
<dbReference type="STRING" id="947166.A0A1D1V2E4"/>
<dbReference type="EMBL" id="BDGG01000003">
    <property type="protein sequence ID" value="GAU95030.1"/>
    <property type="molecule type" value="Genomic_DNA"/>
</dbReference>
<evidence type="ECO:0000256" key="5">
    <source>
        <dbReference type="ARBA" id="ARBA00035651"/>
    </source>
</evidence>
<evidence type="ECO:0000313" key="7">
    <source>
        <dbReference type="EMBL" id="GAU95030.1"/>
    </source>
</evidence>
<evidence type="ECO:0000256" key="3">
    <source>
        <dbReference type="ARBA" id="ARBA00023069"/>
    </source>
</evidence>
<gene>
    <name evidence="7" type="primary">RvY_06717-1</name>
    <name evidence="7" type="synonym">RvY_06717.1</name>
    <name evidence="7" type="ORF">RvY_06717</name>
</gene>
<comment type="caution">
    <text evidence="7">The sequence shown here is derived from an EMBL/GenBank/DDBJ whole genome shotgun (WGS) entry which is preliminary data.</text>
</comment>
<proteinExistence type="inferred from homology"/>
<dbReference type="GO" id="GO:0031514">
    <property type="term" value="C:motile cilium"/>
    <property type="evidence" value="ECO:0007669"/>
    <property type="project" value="UniProtKB-SubCell"/>
</dbReference>
<dbReference type="SUPFAM" id="SSF47391">
    <property type="entry name" value="Dimerization-anchoring domain of cAMP-dependent PK regulatory subunit"/>
    <property type="match status" value="1"/>
</dbReference>
<dbReference type="AlphaFoldDB" id="A0A1D1V2E4"/>